<organism evidence="1 2">
    <name type="scientific">Pseudomonas paraeruginosa (strain DSM 24068 / PA7)</name>
    <name type="common">Pseudomonas aeruginosa (strain PA7)</name>
    <dbReference type="NCBI Taxonomy" id="381754"/>
    <lineage>
        <taxon>Bacteria</taxon>
        <taxon>Pseudomonadati</taxon>
        <taxon>Pseudomonadota</taxon>
        <taxon>Gammaproteobacteria</taxon>
        <taxon>Pseudomonadales</taxon>
        <taxon>Pseudomonadaceae</taxon>
        <taxon>Pseudomonas</taxon>
        <taxon>Pseudomonas paraeruginosa</taxon>
    </lineage>
</organism>
<evidence type="ECO:0000313" key="1">
    <source>
        <dbReference type="EMBL" id="ABR86932.2"/>
    </source>
</evidence>
<reference evidence="1 2" key="1">
    <citation type="submission" date="2007-06" db="EMBL/GenBank/DDBJ databases">
        <authorList>
            <person name="Dodson R.J."/>
            <person name="Harkins D."/>
            <person name="Paulsen I.T."/>
        </authorList>
    </citation>
    <scope>NUCLEOTIDE SEQUENCE [LARGE SCALE GENOMIC DNA]</scope>
    <source>
        <strain evidence="1 2">PA7</strain>
    </source>
</reference>
<dbReference type="RefSeq" id="WP_041025407.1">
    <property type="nucleotide sequence ID" value="NC_009656.1"/>
</dbReference>
<reference evidence="1 2" key="2">
    <citation type="journal article" date="2010" name="PLoS ONE">
        <title>Complete genome sequence of the multiresistant taxonomic outlier Pseudomonas aeruginosa PA7.</title>
        <authorList>
            <person name="Roy P.H."/>
            <person name="Tetu S.G."/>
            <person name="Larouche A."/>
            <person name="Elbourne L."/>
            <person name="Tremblay S."/>
            <person name="Ren Q."/>
            <person name="Dodson R."/>
            <person name="Harkins D."/>
            <person name="Shay R."/>
            <person name="Watkins K."/>
            <person name="Mahamoud Y."/>
            <person name="Paulsen I.T."/>
        </authorList>
    </citation>
    <scope>NUCLEOTIDE SEQUENCE [LARGE SCALE GENOMIC DNA]</scope>
    <source>
        <strain evidence="1 2">PA7</strain>
    </source>
</reference>
<evidence type="ECO:0000313" key="2">
    <source>
        <dbReference type="Proteomes" id="UP000001582"/>
    </source>
</evidence>
<dbReference type="Proteomes" id="UP000001582">
    <property type="component" value="Chromosome"/>
</dbReference>
<dbReference type="KEGG" id="pap:PSPA7_5149"/>
<dbReference type="HOGENOM" id="CLU_3295037_0_0_6"/>
<dbReference type="EMBL" id="CP000744">
    <property type="protein sequence ID" value="ABR86932.2"/>
    <property type="molecule type" value="Genomic_DNA"/>
</dbReference>
<dbReference type="AlphaFoldDB" id="A6VBQ0"/>
<gene>
    <name evidence="1" type="ordered locus">PSPA7_5149</name>
</gene>
<protein>
    <submittedName>
        <fullName evidence="1">Uncharacterized protein</fullName>
    </submittedName>
</protein>
<name>A6VBQ0_PSEP7</name>
<sequence>MSIERPKGIPIAVGHRIVKDDQEPQIDPYGLAMIESLCGRLQTLHFAEDDEGLKEKLGHVMEYAESIVDRYS</sequence>
<proteinExistence type="predicted"/>
<accession>A6VBQ0</accession>